<dbReference type="GO" id="GO:0007165">
    <property type="term" value="P:signal transduction"/>
    <property type="evidence" value="ECO:0007669"/>
    <property type="project" value="UniProtKB-KW"/>
</dbReference>
<feature type="transmembrane region" description="Helical" evidence="10">
    <location>
        <begin position="349"/>
        <end position="370"/>
    </location>
</feature>
<evidence type="ECO:0000256" key="8">
    <source>
        <dbReference type="ARBA" id="ARBA00023170"/>
    </source>
</evidence>
<evidence type="ECO:0000313" key="11">
    <source>
        <dbReference type="EMBL" id="QJX74345.1"/>
    </source>
</evidence>
<dbReference type="AlphaFoldDB" id="A0A6M6DQK8"/>
<keyword evidence="4 10" id="KW-0812">Transmembrane</keyword>
<keyword evidence="8 10" id="KW-0675">Receptor</keyword>
<keyword evidence="3 10" id="KW-0716">Sensory transduction</keyword>
<proteinExistence type="evidence at transcript level"/>
<dbReference type="GO" id="GO:0005549">
    <property type="term" value="F:odorant binding"/>
    <property type="evidence" value="ECO:0007669"/>
    <property type="project" value="InterPro"/>
</dbReference>
<comment type="caution">
    <text evidence="10">Lacks conserved residue(s) required for the propagation of feature annotation.</text>
</comment>
<keyword evidence="5 10" id="KW-0552">Olfaction</keyword>
<evidence type="ECO:0000256" key="2">
    <source>
        <dbReference type="ARBA" id="ARBA00022475"/>
    </source>
</evidence>
<evidence type="ECO:0000256" key="4">
    <source>
        <dbReference type="ARBA" id="ARBA00022692"/>
    </source>
</evidence>
<name>A0A6M6DQK8_CERKI</name>
<evidence type="ECO:0000256" key="9">
    <source>
        <dbReference type="ARBA" id="ARBA00023224"/>
    </source>
</evidence>
<dbReference type="EMBL" id="MT072617">
    <property type="protein sequence ID" value="QJX74345.1"/>
    <property type="molecule type" value="mRNA"/>
</dbReference>
<accession>A0A6M6DQK8</accession>
<feature type="transmembrane region" description="Helical" evidence="10">
    <location>
        <begin position="37"/>
        <end position="62"/>
    </location>
</feature>
<feature type="transmembrane region" description="Helical" evidence="10">
    <location>
        <begin position="199"/>
        <end position="220"/>
    </location>
</feature>
<keyword evidence="7 10" id="KW-0472">Membrane</keyword>
<evidence type="ECO:0000256" key="7">
    <source>
        <dbReference type="ARBA" id="ARBA00023136"/>
    </source>
</evidence>
<evidence type="ECO:0000256" key="1">
    <source>
        <dbReference type="ARBA" id="ARBA00004651"/>
    </source>
</evidence>
<organism evidence="11">
    <name type="scientific">Ceracris kiangsu</name>
    <name type="common">Yellow-spined bamboo locust</name>
    <name type="synonym">Rammeacris kiangsu</name>
    <dbReference type="NCBI Taxonomy" id="227354"/>
    <lineage>
        <taxon>Eukaryota</taxon>
        <taxon>Metazoa</taxon>
        <taxon>Ecdysozoa</taxon>
        <taxon>Arthropoda</taxon>
        <taxon>Hexapoda</taxon>
        <taxon>Insecta</taxon>
        <taxon>Pterygota</taxon>
        <taxon>Neoptera</taxon>
        <taxon>Polyneoptera</taxon>
        <taxon>Orthoptera</taxon>
        <taxon>Caelifera</taxon>
        <taxon>Acrididea</taxon>
        <taxon>Acridomorpha</taxon>
        <taxon>Acridoidea</taxon>
        <taxon>Acrididae</taxon>
        <taxon>Gomphocerinae</taxon>
        <taxon>Ceracris</taxon>
    </lineage>
</organism>
<evidence type="ECO:0000256" key="6">
    <source>
        <dbReference type="ARBA" id="ARBA00022989"/>
    </source>
</evidence>
<evidence type="ECO:0000256" key="5">
    <source>
        <dbReference type="ARBA" id="ARBA00022725"/>
    </source>
</evidence>
<dbReference type="PANTHER" id="PTHR21137">
    <property type="entry name" value="ODORANT RECEPTOR"/>
    <property type="match status" value="1"/>
</dbReference>
<keyword evidence="2" id="KW-1003">Cell membrane</keyword>
<comment type="subcellular location">
    <subcellularLocation>
        <location evidence="1 10">Cell membrane</location>
        <topology evidence="1 10">Multi-pass membrane protein</topology>
    </subcellularLocation>
</comment>
<dbReference type="PANTHER" id="PTHR21137:SF35">
    <property type="entry name" value="ODORANT RECEPTOR 19A-RELATED"/>
    <property type="match status" value="1"/>
</dbReference>
<sequence length="445" mass="49175">MSVTAAQSAALLSPCSVALSWLGIWRPPGGRRWRWGLGVLGAVLIAGLDITISSLALLQMLIARPEDPAEFREVFFICSCGLSWSVKVVAFLLQWERLQRMVLCLLDAMTRFPDHGAGVRERYTKMAYTVWRLWQAFPAVTVLLWMSDPLLQTLMAPPAENATRPLIFWLPVEVQGSPAYEITYALEAFFIGTVSETSILMDIFLIILLVYAAGEIAVLNENVAGMGHAKQRDPAKAQPVESSGEKLSTYKASYAPSRSSPAPDVTGGSKAELLAMDRDDARSELYSALARNIKHHQVIITYINDLEVVLSTSIYVLLLTNALNVCLHSFGLVALFQEGATSSTVVKEIISFVSFLAQTGLFCFFGQLIIDQADQLQFSAFSCDWPNADEAFRRSLRIFMVRATCPLKVTVGKLVELSSNTFLQAVNASYTIFNMLFNLQTSDEN</sequence>
<feature type="transmembrane region" description="Helical" evidence="10">
    <location>
        <begin position="314"/>
        <end position="337"/>
    </location>
</feature>
<dbReference type="InterPro" id="IPR004117">
    <property type="entry name" value="7tm6_olfct_rcpt"/>
</dbReference>
<keyword evidence="6 10" id="KW-1133">Transmembrane helix</keyword>
<dbReference type="GO" id="GO:0005886">
    <property type="term" value="C:plasma membrane"/>
    <property type="evidence" value="ECO:0007669"/>
    <property type="project" value="UniProtKB-SubCell"/>
</dbReference>
<feature type="transmembrane region" description="Helical" evidence="10">
    <location>
        <begin position="74"/>
        <end position="93"/>
    </location>
</feature>
<keyword evidence="9 10" id="KW-0807">Transducer</keyword>
<comment type="similarity">
    <text evidence="10">Belongs to the insect chemoreceptor superfamily. Heteromeric odorant receptor channel (TC 1.A.69) family.</text>
</comment>
<dbReference type="GO" id="GO:0004984">
    <property type="term" value="F:olfactory receptor activity"/>
    <property type="evidence" value="ECO:0007669"/>
    <property type="project" value="InterPro"/>
</dbReference>
<feature type="transmembrane region" description="Helical" evidence="10">
    <location>
        <begin position="6"/>
        <end position="25"/>
    </location>
</feature>
<dbReference type="Pfam" id="PF02949">
    <property type="entry name" value="7tm_6"/>
    <property type="match status" value="1"/>
</dbReference>
<reference evidence="11" key="1">
    <citation type="submission" date="2020-01" db="EMBL/GenBank/DDBJ databases">
        <title>Identification and Expression Profiles Analysis of Chemosensory Genes from the Antennal Transcriptome of Ceracris kiangsu Tsai (Orthoptera: Acrididae).</title>
        <authorList>
            <person name="Li R."/>
            <person name="Jiang G.-f."/>
        </authorList>
    </citation>
    <scope>NUCLEOTIDE SEQUENCE</scope>
</reference>
<evidence type="ECO:0000256" key="3">
    <source>
        <dbReference type="ARBA" id="ARBA00022606"/>
    </source>
</evidence>
<evidence type="ECO:0000256" key="10">
    <source>
        <dbReference type="RuleBase" id="RU351113"/>
    </source>
</evidence>
<protein>
    <recommendedName>
        <fullName evidence="10">Odorant receptor</fullName>
    </recommendedName>
</protein>